<name>A0ABQ5N9M1_9CLOT</name>
<dbReference type="EMBL" id="BRXR01000001">
    <property type="protein sequence ID" value="GLC31894.1"/>
    <property type="molecule type" value="Genomic_DNA"/>
</dbReference>
<dbReference type="Pfam" id="PF01022">
    <property type="entry name" value="HTH_5"/>
    <property type="match status" value="1"/>
</dbReference>
<dbReference type="SMART" id="SM00418">
    <property type="entry name" value="HTH_ARSR"/>
    <property type="match status" value="1"/>
</dbReference>
<dbReference type="PROSITE" id="PS50987">
    <property type="entry name" value="HTH_ARSR_2"/>
    <property type="match status" value="1"/>
</dbReference>
<proteinExistence type="predicted"/>
<sequence length="130" mass="15056">MDLVQVLKALGDENRIRILNILKEGELCVGEIEHVLGMTQSNVSRHLNKLSSMKIIVYGKKAQWVLYKLNGNILNEYPFIQELLNVELDKIEQCKNDLEKLKCYKNSGITCEQLKECKEVLRNNITSYEK</sequence>
<dbReference type="Gene3D" id="1.10.10.10">
    <property type="entry name" value="Winged helix-like DNA-binding domain superfamily/Winged helix DNA-binding domain"/>
    <property type="match status" value="1"/>
</dbReference>
<dbReference type="InterPro" id="IPR001845">
    <property type="entry name" value="HTH_ArsR_DNA-bd_dom"/>
</dbReference>
<dbReference type="InterPro" id="IPR036390">
    <property type="entry name" value="WH_DNA-bd_sf"/>
</dbReference>
<evidence type="ECO:0000256" key="2">
    <source>
        <dbReference type="ARBA" id="ARBA00023125"/>
    </source>
</evidence>
<comment type="caution">
    <text evidence="5">The sequence shown here is derived from an EMBL/GenBank/DDBJ whole genome shotgun (WGS) entry which is preliminary data.</text>
</comment>
<evidence type="ECO:0000256" key="3">
    <source>
        <dbReference type="ARBA" id="ARBA00023163"/>
    </source>
</evidence>
<accession>A0ABQ5N9M1</accession>
<dbReference type="InterPro" id="IPR036388">
    <property type="entry name" value="WH-like_DNA-bd_sf"/>
</dbReference>
<dbReference type="CDD" id="cd00090">
    <property type="entry name" value="HTH_ARSR"/>
    <property type="match status" value="1"/>
</dbReference>
<dbReference type="InterPro" id="IPR011991">
    <property type="entry name" value="ArsR-like_HTH"/>
</dbReference>
<dbReference type="PANTHER" id="PTHR33154">
    <property type="entry name" value="TRANSCRIPTIONAL REGULATOR, ARSR FAMILY"/>
    <property type="match status" value="1"/>
</dbReference>
<organism evidence="5 6">
    <name type="scientific">Clostridium omnivorum</name>
    <dbReference type="NCBI Taxonomy" id="1604902"/>
    <lineage>
        <taxon>Bacteria</taxon>
        <taxon>Bacillati</taxon>
        <taxon>Bacillota</taxon>
        <taxon>Clostridia</taxon>
        <taxon>Eubacteriales</taxon>
        <taxon>Clostridiaceae</taxon>
        <taxon>Clostridium</taxon>
    </lineage>
</organism>
<gene>
    <name evidence="5" type="primary">arsr_1</name>
    <name evidence="5" type="ORF">bsdE14_33040</name>
</gene>
<evidence type="ECO:0000259" key="4">
    <source>
        <dbReference type="PROSITE" id="PS50987"/>
    </source>
</evidence>
<dbReference type="SUPFAM" id="SSF46785">
    <property type="entry name" value="Winged helix' DNA-binding domain"/>
    <property type="match status" value="1"/>
</dbReference>
<dbReference type="InterPro" id="IPR051081">
    <property type="entry name" value="HTH_MetalResp_TranReg"/>
</dbReference>
<keyword evidence="6" id="KW-1185">Reference proteome</keyword>
<evidence type="ECO:0000256" key="1">
    <source>
        <dbReference type="ARBA" id="ARBA00023015"/>
    </source>
</evidence>
<evidence type="ECO:0000313" key="5">
    <source>
        <dbReference type="EMBL" id="GLC31894.1"/>
    </source>
</evidence>
<feature type="domain" description="HTH arsR-type" evidence="4">
    <location>
        <begin position="1"/>
        <end position="95"/>
    </location>
</feature>
<reference evidence="5 6" key="1">
    <citation type="journal article" date="2024" name="Int. J. Syst. Evol. Microbiol.">
        <title>Clostridium omnivorum sp. nov., isolated from anoxic soil under the treatment of reductive soil disinfestation.</title>
        <authorList>
            <person name="Ueki A."/>
            <person name="Tonouchi A."/>
            <person name="Kaku N."/>
            <person name="Honma S."/>
            <person name="Ueki K."/>
        </authorList>
    </citation>
    <scope>NUCLEOTIDE SEQUENCE [LARGE SCALE GENOMIC DNA]</scope>
    <source>
        <strain evidence="5 6">E14</strain>
    </source>
</reference>
<dbReference type="Proteomes" id="UP001208567">
    <property type="component" value="Unassembled WGS sequence"/>
</dbReference>
<keyword evidence="1" id="KW-0805">Transcription regulation</keyword>
<keyword evidence="2" id="KW-0238">DNA-binding</keyword>
<dbReference type="NCBIfam" id="NF033788">
    <property type="entry name" value="HTH_metalloreg"/>
    <property type="match status" value="1"/>
</dbReference>
<dbReference type="PANTHER" id="PTHR33154:SF33">
    <property type="entry name" value="TRANSCRIPTIONAL REPRESSOR SDPR"/>
    <property type="match status" value="1"/>
</dbReference>
<evidence type="ECO:0000313" key="6">
    <source>
        <dbReference type="Proteomes" id="UP001208567"/>
    </source>
</evidence>
<protein>
    <submittedName>
        <fullName evidence="5">Transcriptional regulator</fullName>
    </submittedName>
</protein>
<dbReference type="RefSeq" id="WP_264851214.1">
    <property type="nucleotide sequence ID" value="NZ_BRXR01000001.1"/>
</dbReference>
<dbReference type="PRINTS" id="PR00778">
    <property type="entry name" value="HTHARSR"/>
</dbReference>
<keyword evidence="3" id="KW-0804">Transcription</keyword>